<evidence type="ECO:0000313" key="1">
    <source>
        <dbReference type="EMBL" id="KAJ7999953.1"/>
    </source>
</evidence>
<protein>
    <submittedName>
        <fullName evidence="1">Uncharacterized protein</fullName>
    </submittedName>
</protein>
<name>A0ACC2G858_DALPE</name>
<keyword evidence="2" id="KW-1185">Reference proteome</keyword>
<sequence>MLHTLQIFKSEILQTNHLTDAQGQLNWHNTLKKVMKYIRRETSYGMKMQQCLAESTLTRNTEVRCIFSLHNILHMKIMAGPRSHAKLSF</sequence>
<organism evidence="1 2">
    <name type="scientific">Dallia pectoralis</name>
    <name type="common">Alaska blackfish</name>
    <dbReference type="NCBI Taxonomy" id="75939"/>
    <lineage>
        <taxon>Eukaryota</taxon>
        <taxon>Metazoa</taxon>
        <taxon>Chordata</taxon>
        <taxon>Craniata</taxon>
        <taxon>Vertebrata</taxon>
        <taxon>Euteleostomi</taxon>
        <taxon>Actinopterygii</taxon>
        <taxon>Neopterygii</taxon>
        <taxon>Teleostei</taxon>
        <taxon>Protacanthopterygii</taxon>
        <taxon>Esociformes</taxon>
        <taxon>Umbridae</taxon>
        <taxon>Dallia</taxon>
    </lineage>
</organism>
<evidence type="ECO:0000313" key="2">
    <source>
        <dbReference type="Proteomes" id="UP001157502"/>
    </source>
</evidence>
<comment type="caution">
    <text evidence="1">The sequence shown here is derived from an EMBL/GenBank/DDBJ whole genome shotgun (WGS) entry which is preliminary data.</text>
</comment>
<accession>A0ACC2G858</accession>
<dbReference type="Proteomes" id="UP001157502">
    <property type="component" value="Chromosome 16"/>
</dbReference>
<proteinExistence type="predicted"/>
<gene>
    <name evidence="1" type="ORF">DPEC_G00199780</name>
</gene>
<dbReference type="EMBL" id="CM055743">
    <property type="protein sequence ID" value="KAJ7999953.1"/>
    <property type="molecule type" value="Genomic_DNA"/>
</dbReference>
<reference evidence="1" key="1">
    <citation type="submission" date="2021-05" db="EMBL/GenBank/DDBJ databases">
        <authorList>
            <person name="Pan Q."/>
            <person name="Jouanno E."/>
            <person name="Zahm M."/>
            <person name="Klopp C."/>
            <person name="Cabau C."/>
            <person name="Louis A."/>
            <person name="Berthelot C."/>
            <person name="Parey E."/>
            <person name="Roest Crollius H."/>
            <person name="Montfort J."/>
            <person name="Robinson-Rechavi M."/>
            <person name="Bouchez O."/>
            <person name="Lampietro C."/>
            <person name="Lopez Roques C."/>
            <person name="Donnadieu C."/>
            <person name="Postlethwait J."/>
            <person name="Bobe J."/>
            <person name="Dillon D."/>
            <person name="Chandos A."/>
            <person name="von Hippel F."/>
            <person name="Guiguen Y."/>
        </authorList>
    </citation>
    <scope>NUCLEOTIDE SEQUENCE</scope>
    <source>
        <strain evidence="1">YG-Jan2019</strain>
    </source>
</reference>